<reference evidence="1" key="1">
    <citation type="submission" date="2019-11" db="EMBL/GenBank/DDBJ databases">
        <authorList>
            <person name="Feng L."/>
        </authorList>
    </citation>
    <scope>NUCLEOTIDE SEQUENCE</scope>
    <source>
        <strain evidence="1">FplautiiLFYP42</strain>
    </source>
</reference>
<dbReference type="InterPro" id="IPR029058">
    <property type="entry name" value="AB_hydrolase_fold"/>
</dbReference>
<organism evidence="1">
    <name type="scientific">Flavonifractor plautii</name>
    <name type="common">Fusobacterium plautii</name>
    <dbReference type="NCBI Taxonomy" id="292800"/>
    <lineage>
        <taxon>Bacteria</taxon>
        <taxon>Bacillati</taxon>
        <taxon>Bacillota</taxon>
        <taxon>Clostridia</taxon>
        <taxon>Eubacteriales</taxon>
        <taxon>Oscillospiraceae</taxon>
        <taxon>Flavonifractor</taxon>
    </lineage>
</organism>
<dbReference type="InterPro" id="IPR024499">
    <property type="entry name" value="Mbeg1-like"/>
</dbReference>
<name>A0A6N3GAH1_FLAPL</name>
<gene>
    <name evidence="1" type="ORF">FPLFYP42_03012</name>
</gene>
<evidence type="ECO:0000313" key="1">
    <source>
        <dbReference type="EMBL" id="VYU61013.1"/>
    </source>
</evidence>
<dbReference type="SUPFAM" id="SSF53474">
    <property type="entry name" value="alpha/beta-Hydrolases"/>
    <property type="match status" value="1"/>
</dbReference>
<sequence length="367" mass="40273">MGGLFDYLDWRGELSLAQSPFNPVDNLLLSTLSYAPLDHLVDQEGTALWAAAERWEAAGGVWPPRPERGRGEFREEVLRLFGALARAPRFSGLMLRDWVSHLDAGTEEQFAALTIDTGDGARFVSYRGTDSTLVGWKEDFNMSYQTPVPAQRSAAEYLFDALRRWGGPLRLGGHSKGGNLAVYAAAACRTPDRLLAVYNNDGPGFCAGAVDEAGYEAVRGRIHTFVPQSSVVGMLLDHEEDYTVVRSDQSGLFQHSPFSWQILGPDFVEVERVTDASRFVSRTLKEWVASLTPERREQFVDLLFEVLGASGAQTTAELSEGGLQAAAAGLRRLRALDGADRLMLFQALARLAEAARNSMGLLRGEET</sequence>
<evidence type="ECO:0008006" key="2">
    <source>
        <dbReference type="Google" id="ProtNLM"/>
    </source>
</evidence>
<dbReference type="EMBL" id="CACRUB010000049">
    <property type="protein sequence ID" value="VYU61013.1"/>
    <property type="molecule type" value="Genomic_DNA"/>
</dbReference>
<accession>A0A6N3GAH1</accession>
<dbReference type="AlphaFoldDB" id="A0A6N3GAH1"/>
<protein>
    <recommendedName>
        <fullName evidence="2">DUF2974 domain-containing protein</fullName>
    </recommendedName>
</protein>
<dbReference type="Pfam" id="PF11187">
    <property type="entry name" value="Mbeg1-like"/>
    <property type="match status" value="1"/>
</dbReference>
<proteinExistence type="predicted"/>
<dbReference type="RefSeq" id="WP_156622129.1">
    <property type="nucleotide sequence ID" value="NZ_CACRUB010000049.1"/>
</dbReference>